<evidence type="ECO:0000313" key="2">
    <source>
        <dbReference type="Proteomes" id="UP000196027"/>
    </source>
</evidence>
<dbReference type="OrthoDB" id="283616at2"/>
<name>A0A1Y0IE80_9GAMM</name>
<accession>A0A1Y0IE80</accession>
<protein>
    <submittedName>
        <fullName evidence="1">Putative molybdenum carrier protein</fullName>
    </submittedName>
</protein>
<reference evidence="1 2" key="1">
    <citation type="submission" date="2017-05" db="EMBL/GenBank/DDBJ databases">
        <title>Genomic insights into alkan degradation activity of Oleiphilus messinensis.</title>
        <authorList>
            <person name="Kozyavkin S.A."/>
            <person name="Slesarev A.I."/>
            <person name="Golyshin P.N."/>
            <person name="Korzhenkov A."/>
            <person name="Golyshina O.N."/>
            <person name="Toshchakov S.V."/>
        </authorList>
    </citation>
    <scope>NUCLEOTIDE SEQUENCE [LARGE SCALE GENOMIC DNA]</scope>
    <source>
        <strain evidence="1 2">ME102</strain>
    </source>
</reference>
<dbReference type="Proteomes" id="UP000196027">
    <property type="component" value="Chromosome"/>
</dbReference>
<dbReference type="Pfam" id="PF12694">
    <property type="entry name" value="cpYpsA"/>
    <property type="match status" value="1"/>
</dbReference>
<dbReference type="EMBL" id="CP021425">
    <property type="protein sequence ID" value="ARU58086.1"/>
    <property type="molecule type" value="Genomic_DNA"/>
</dbReference>
<proteinExistence type="predicted"/>
<dbReference type="AlphaFoldDB" id="A0A1Y0IE80"/>
<dbReference type="InterPro" id="IPR024755">
    <property type="entry name" value="cpYpsA"/>
</dbReference>
<dbReference type="SUPFAM" id="SSF102405">
    <property type="entry name" value="MCP/YpsA-like"/>
    <property type="match status" value="1"/>
</dbReference>
<sequence>MNRFGSKSAFKVVSGGQTGVDRAALDAAIEMGMEHGGWCPEGRKAEDGLIDPRYNLQILPGAGYKRRTLANVRDCDGTVIIYFGLISGGTEQTLAYCLREGKPYKLIDAQEIPESRAAEIIKTFCEQFGIQTLNVAGPRASNEARAYPYTFLTIQLLLQSCA</sequence>
<keyword evidence="2" id="KW-1185">Reference proteome</keyword>
<evidence type="ECO:0000313" key="1">
    <source>
        <dbReference type="EMBL" id="ARU58086.1"/>
    </source>
</evidence>
<dbReference type="Gene3D" id="3.40.50.450">
    <property type="match status" value="1"/>
</dbReference>
<dbReference type="KEGG" id="ome:OLMES_4068"/>
<gene>
    <name evidence="1" type="ORF">OLMES_4068</name>
</gene>
<organism evidence="1 2">
    <name type="scientific">Oleiphilus messinensis</name>
    <dbReference type="NCBI Taxonomy" id="141451"/>
    <lineage>
        <taxon>Bacteria</taxon>
        <taxon>Pseudomonadati</taxon>
        <taxon>Pseudomonadota</taxon>
        <taxon>Gammaproteobacteria</taxon>
        <taxon>Oceanospirillales</taxon>
        <taxon>Oleiphilaceae</taxon>
        <taxon>Oleiphilus</taxon>
    </lineage>
</organism>
<dbReference type="RefSeq" id="WP_087462904.1">
    <property type="nucleotide sequence ID" value="NZ_CP021425.1"/>
</dbReference>